<dbReference type="Proteomes" id="UP000054935">
    <property type="component" value="Unassembled WGS sequence"/>
</dbReference>
<gene>
    <name evidence="2" type="primary">pqiA_1</name>
    <name evidence="2" type="ORF">TRN7648_03306</name>
</gene>
<evidence type="ECO:0000313" key="3">
    <source>
        <dbReference type="Proteomes" id="UP000054935"/>
    </source>
</evidence>
<keyword evidence="1" id="KW-0472">Membrane</keyword>
<feature type="transmembrane region" description="Helical" evidence="1">
    <location>
        <begin position="54"/>
        <end position="79"/>
    </location>
</feature>
<dbReference type="EMBL" id="CYSE01000007">
    <property type="protein sequence ID" value="CUH81083.1"/>
    <property type="molecule type" value="Genomic_DNA"/>
</dbReference>
<feature type="transmembrane region" description="Helical" evidence="1">
    <location>
        <begin position="99"/>
        <end position="128"/>
    </location>
</feature>
<sequence length="210" mass="23204">MTQTIGPDDLAQLIACPNCDELYQARLPDEGERAVCHRCHTVLIQTRETAGRRVLALSIAVMILVIAAAFFPFLEISAAGIGNRVSLLDVATSFRSGTLVLVSVASVMLIVLVPLIRTVLLIYVIGPIELHRPPARYAKRAFHLAQELKPWAMTEVFSIGCAVALVKVSDLARLHFGPAFWMFAALSIFVLINDRYLCTWSIWNAIEDTQ</sequence>
<dbReference type="OrthoDB" id="5291921at2"/>
<accession>A0A0P1GX69</accession>
<dbReference type="RefSeq" id="WP_058248864.1">
    <property type="nucleotide sequence ID" value="NZ_CYSE01000007.1"/>
</dbReference>
<organism evidence="2 3">
    <name type="scientific">Tropicibacter naphthalenivorans</name>
    <dbReference type="NCBI Taxonomy" id="441103"/>
    <lineage>
        <taxon>Bacteria</taxon>
        <taxon>Pseudomonadati</taxon>
        <taxon>Pseudomonadota</taxon>
        <taxon>Alphaproteobacteria</taxon>
        <taxon>Rhodobacterales</taxon>
        <taxon>Roseobacteraceae</taxon>
        <taxon>Tropicibacter</taxon>
    </lineage>
</organism>
<evidence type="ECO:0000313" key="2">
    <source>
        <dbReference type="EMBL" id="CUH81083.1"/>
    </source>
</evidence>
<evidence type="ECO:0000256" key="1">
    <source>
        <dbReference type="SAM" id="Phobius"/>
    </source>
</evidence>
<keyword evidence="1" id="KW-1133">Transmembrane helix</keyword>
<feature type="transmembrane region" description="Helical" evidence="1">
    <location>
        <begin position="172"/>
        <end position="192"/>
    </location>
</feature>
<protein>
    <submittedName>
        <fullName evidence="2">Paraquat-inducible protein A</fullName>
    </submittedName>
</protein>
<dbReference type="InterPro" id="IPR007498">
    <property type="entry name" value="PqiA-like"/>
</dbReference>
<dbReference type="STRING" id="441103.TRN7648_03306"/>
<keyword evidence="3" id="KW-1185">Reference proteome</keyword>
<reference evidence="2 3" key="1">
    <citation type="submission" date="2015-09" db="EMBL/GenBank/DDBJ databases">
        <authorList>
            <consortium name="Swine Surveillance"/>
        </authorList>
    </citation>
    <scope>NUCLEOTIDE SEQUENCE [LARGE SCALE GENOMIC DNA]</scope>
    <source>
        <strain evidence="2 3">CECT 7648</strain>
    </source>
</reference>
<keyword evidence="1" id="KW-0812">Transmembrane</keyword>
<dbReference type="Pfam" id="PF04403">
    <property type="entry name" value="PqiA"/>
    <property type="match status" value="1"/>
</dbReference>
<proteinExistence type="predicted"/>
<name>A0A0P1GX69_9RHOB</name>
<dbReference type="AlphaFoldDB" id="A0A0P1GX69"/>